<feature type="compositionally biased region" description="Basic and acidic residues" evidence="1">
    <location>
        <begin position="24"/>
        <end position="41"/>
    </location>
</feature>
<protein>
    <submittedName>
        <fullName evidence="2">Uncharacterized protein</fullName>
    </submittedName>
</protein>
<organism evidence="2 3">
    <name type="scientific">Micromonospora viridifaciens</name>
    <dbReference type="NCBI Taxonomy" id="1881"/>
    <lineage>
        <taxon>Bacteria</taxon>
        <taxon>Bacillati</taxon>
        <taxon>Actinomycetota</taxon>
        <taxon>Actinomycetes</taxon>
        <taxon>Micromonosporales</taxon>
        <taxon>Micromonosporaceae</taxon>
        <taxon>Micromonospora</taxon>
    </lineage>
</organism>
<gene>
    <name evidence="2" type="ORF">GA0074695_4156</name>
</gene>
<reference evidence="3" key="1">
    <citation type="submission" date="2016-06" db="EMBL/GenBank/DDBJ databases">
        <authorList>
            <person name="Varghese N."/>
            <person name="Submissions Spin"/>
        </authorList>
    </citation>
    <scope>NUCLEOTIDE SEQUENCE [LARGE SCALE GENOMIC DNA]</scope>
    <source>
        <strain evidence="3">DSM 43909</strain>
    </source>
</reference>
<dbReference type="Proteomes" id="UP000198242">
    <property type="component" value="Chromosome I"/>
</dbReference>
<dbReference type="AlphaFoldDB" id="A0A1C4YDQ4"/>
<dbReference type="EMBL" id="LT607411">
    <property type="protein sequence ID" value="SCF18828.1"/>
    <property type="molecule type" value="Genomic_DNA"/>
</dbReference>
<evidence type="ECO:0000313" key="3">
    <source>
        <dbReference type="Proteomes" id="UP000198242"/>
    </source>
</evidence>
<evidence type="ECO:0000313" key="2">
    <source>
        <dbReference type="EMBL" id="SCF18828.1"/>
    </source>
</evidence>
<keyword evidence="3" id="KW-1185">Reference proteome</keyword>
<name>A0A1C4YDQ4_MICVI</name>
<feature type="region of interest" description="Disordered" evidence="1">
    <location>
        <begin position="1"/>
        <end position="48"/>
    </location>
</feature>
<evidence type="ECO:0000256" key="1">
    <source>
        <dbReference type="SAM" id="MobiDB-lite"/>
    </source>
</evidence>
<accession>A0A1C4YDQ4</accession>
<sequence length="272" mass="28795">MASRTVVKAAHDSSTAGCPHAFGTHRDADSLGDKASDDRRGRQQTTVDGVGLFRQPKDREAAAQGAVLVAWGVKGSSVQIRPSLQGETAGGEAGPKHRASLFRLSGDHDRSSWRPLALLDHRSSLKRPAGMPAESFALCIKAVLNGPRAPPPGRAPAAAAVALRPSRLTPGGWRGQRRPRRAAVERQTVDRWCYGPAAGWPRGQHPRGVGERTPAASASWRRSRGCGYCLRRGRNGSRVAGSPPAHRGAAKCSRTGWLGAARRGGPTGIVEV</sequence>
<proteinExistence type="predicted"/>